<dbReference type="Gene3D" id="1.25.40.10">
    <property type="entry name" value="Tetratricopeptide repeat domain"/>
    <property type="match status" value="3"/>
</dbReference>
<dbReference type="SMART" id="SM00530">
    <property type="entry name" value="HTH_XRE"/>
    <property type="match status" value="1"/>
</dbReference>
<dbReference type="Proteomes" id="UP000294802">
    <property type="component" value="Unassembled WGS sequence"/>
</dbReference>
<feature type="domain" description="HTH cro/C1-type" evidence="1">
    <location>
        <begin position="21"/>
        <end position="74"/>
    </location>
</feature>
<evidence type="ECO:0000313" key="2">
    <source>
        <dbReference type="EMBL" id="TDM07012.1"/>
    </source>
</evidence>
<dbReference type="Gene3D" id="1.10.260.40">
    <property type="entry name" value="lambda repressor-like DNA-binding domains"/>
    <property type="match status" value="1"/>
</dbReference>
<dbReference type="EMBL" id="SCWB01000019">
    <property type="protein sequence ID" value="TDM07012.1"/>
    <property type="molecule type" value="Genomic_DNA"/>
</dbReference>
<dbReference type="GO" id="GO:0003677">
    <property type="term" value="F:DNA binding"/>
    <property type="evidence" value="ECO:0007669"/>
    <property type="project" value="InterPro"/>
</dbReference>
<dbReference type="Pfam" id="PF01381">
    <property type="entry name" value="HTH_3"/>
    <property type="match status" value="1"/>
</dbReference>
<dbReference type="PROSITE" id="PS50943">
    <property type="entry name" value="HTH_CROC1"/>
    <property type="match status" value="1"/>
</dbReference>
<dbReference type="InterPro" id="IPR011990">
    <property type="entry name" value="TPR-like_helical_dom_sf"/>
</dbReference>
<name>A0A4R6BSE6_9STAP</name>
<dbReference type="CDD" id="cd00093">
    <property type="entry name" value="HTH_XRE"/>
    <property type="match status" value="1"/>
</dbReference>
<evidence type="ECO:0000259" key="1">
    <source>
        <dbReference type="PROSITE" id="PS50943"/>
    </source>
</evidence>
<dbReference type="InterPro" id="IPR010982">
    <property type="entry name" value="Lambda_DNA-bd_dom_sf"/>
</dbReference>
<dbReference type="PANTHER" id="PTHR37038:SF14">
    <property type="entry name" value="TRANSCRIPTIONAL ACTIVATOR"/>
    <property type="match status" value="1"/>
</dbReference>
<reference evidence="2 3" key="1">
    <citation type="submission" date="2019-01" db="EMBL/GenBank/DDBJ databases">
        <title>Draft genome sequences of the type strains of six Macrococcus species.</title>
        <authorList>
            <person name="Mazhar S."/>
            <person name="Altermann E."/>
            <person name="Hill C."/>
            <person name="Mcauliffe O."/>
        </authorList>
    </citation>
    <scope>NUCLEOTIDE SEQUENCE [LARGE SCALE GENOMIC DNA]</scope>
    <source>
        <strain evidence="2 3">CCM4815</strain>
    </source>
</reference>
<dbReference type="InterPro" id="IPR018704">
    <property type="entry name" value="SecYEG/CpoB_TPR"/>
</dbReference>
<organism evidence="2 3">
    <name type="scientific">Macrococcus lamae</name>
    <dbReference type="NCBI Taxonomy" id="198484"/>
    <lineage>
        <taxon>Bacteria</taxon>
        <taxon>Bacillati</taxon>
        <taxon>Bacillota</taxon>
        <taxon>Bacilli</taxon>
        <taxon>Bacillales</taxon>
        <taxon>Staphylococcaceae</taxon>
        <taxon>Macrococcus</taxon>
    </lineage>
</organism>
<proteinExistence type="predicted"/>
<dbReference type="SUPFAM" id="SSF48452">
    <property type="entry name" value="TPR-like"/>
    <property type="match status" value="2"/>
</dbReference>
<dbReference type="InterPro" id="IPR053163">
    <property type="entry name" value="HTH-type_regulator_Rgg"/>
</dbReference>
<keyword evidence="3" id="KW-1185">Reference proteome</keyword>
<dbReference type="SUPFAM" id="SSF47413">
    <property type="entry name" value="lambda repressor-like DNA-binding domains"/>
    <property type="match status" value="1"/>
</dbReference>
<gene>
    <name evidence="2" type="ORF">ERX29_09895</name>
</gene>
<protein>
    <submittedName>
        <fullName evidence="2">Helix-turn-helix domain-containing protein</fullName>
    </submittedName>
</protein>
<accession>A0A4R6BSE6</accession>
<dbReference type="SMART" id="SM00028">
    <property type="entry name" value="TPR"/>
    <property type="match status" value="3"/>
</dbReference>
<dbReference type="OrthoDB" id="2470999at2"/>
<dbReference type="AlphaFoldDB" id="A0A4R6BSE6"/>
<sequence>MWTQYNIVKSTGGCDMLGQRVKELRNAANLTQQQLAEGIISRTYLSLIEKNSVHPSTNVLKKLSVRLNCTLDDFTTTTADRNMSLLDIKKDIKWAENHVMLHEFSKLEEFLTKNYETLESITEYERGAIHWVKASYYFHIEDYDKTREELTVTIDIVKKLKDVAIYLRALVLLGRVEHQTGNMMEAIRQLTIANNITIFENITNTSRVTILGSLAEYYRLIGENYVALNLCEDALSLSGRLNTYHFGFEIENTLGKTHHVLKNYEEAEIHVRRAIAYAEIKGPSIELVGVTTNLAILMLEVGRIKEAHDAIKQAYDMVEAHGFDSPFVMNVRLRYGQILSETGKVEEAKNLVKKQTDEDTAGFANEIMGDICVKEGNLQGALTYYLEAIRGDDLPIYKIQLYPKVADIYKQMGEADKAVDYYEKSITEYKGLVNNML</sequence>
<comment type="caution">
    <text evidence="2">The sequence shown here is derived from an EMBL/GenBank/DDBJ whole genome shotgun (WGS) entry which is preliminary data.</text>
</comment>
<dbReference type="Pfam" id="PF09976">
    <property type="entry name" value="TPR_21"/>
    <property type="match status" value="1"/>
</dbReference>
<dbReference type="PANTHER" id="PTHR37038">
    <property type="entry name" value="TRANSCRIPTIONAL REGULATOR-RELATED"/>
    <property type="match status" value="1"/>
</dbReference>
<dbReference type="InterPro" id="IPR019734">
    <property type="entry name" value="TPR_rpt"/>
</dbReference>
<dbReference type="InterPro" id="IPR001387">
    <property type="entry name" value="Cro/C1-type_HTH"/>
</dbReference>
<dbReference type="Pfam" id="PF13181">
    <property type="entry name" value="TPR_8"/>
    <property type="match status" value="1"/>
</dbReference>
<evidence type="ECO:0000313" key="3">
    <source>
        <dbReference type="Proteomes" id="UP000294802"/>
    </source>
</evidence>